<keyword evidence="11" id="KW-1185">Reference proteome</keyword>
<comment type="pathway">
    <text evidence="5">Cofactor metabolism; pyridoxal 5'-phosphate salvage; pyridoxal 5'-phosphate from pyridoxamine 5'-phosphate: step 1/1.</text>
</comment>
<keyword evidence="2 5" id="KW-0285">Flavoprotein</keyword>
<feature type="binding site" evidence="5 7">
    <location>
        <position position="187"/>
    </location>
    <ligand>
        <name>FMN</name>
        <dbReference type="ChEBI" id="CHEBI:58210"/>
    </ligand>
</feature>
<dbReference type="EMBL" id="MBQD01000021">
    <property type="protein sequence ID" value="OCL33888.1"/>
    <property type="molecule type" value="Genomic_DNA"/>
</dbReference>
<evidence type="ECO:0000256" key="7">
    <source>
        <dbReference type="PIRSR" id="PIRSR000190-2"/>
    </source>
</evidence>
<dbReference type="UniPathway" id="UPA01068">
    <property type="reaction ID" value="UER00304"/>
</dbReference>
<evidence type="ECO:0000259" key="9">
    <source>
        <dbReference type="Pfam" id="PF10590"/>
    </source>
</evidence>
<dbReference type="GO" id="GO:0004733">
    <property type="term" value="F:pyridoxamine phosphate oxidase activity"/>
    <property type="evidence" value="ECO:0007669"/>
    <property type="project" value="UniProtKB-UniRule"/>
</dbReference>
<evidence type="ECO:0000256" key="1">
    <source>
        <dbReference type="ARBA" id="ARBA00007301"/>
    </source>
</evidence>
<keyword evidence="3 5" id="KW-0288">FMN</keyword>
<evidence type="ECO:0000259" key="8">
    <source>
        <dbReference type="Pfam" id="PF01243"/>
    </source>
</evidence>
<comment type="catalytic activity">
    <reaction evidence="5">
        <text>pyridoxamine 5'-phosphate + O2 + H2O = pyridoxal 5'-phosphate + H2O2 + NH4(+)</text>
        <dbReference type="Rhea" id="RHEA:15817"/>
        <dbReference type="ChEBI" id="CHEBI:15377"/>
        <dbReference type="ChEBI" id="CHEBI:15379"/>
        <dbReference type="ChEBI" id="CHEBI:16240"/>
        <dbReference type="ChEBI" id="CHEBI:28938"/>
        <dbReference type="ChEBI" id="CHEBI:58451"/>
        <dbReference type="ChEBI" id="CHEBI:597326"/>
        <dbReference type="EC" id="1.4.3.5"/>
    </reaction>
</comment>
<feature type="binding site" evidence="5 7">
    <location>
        <position position="84"/>
    </location>
    <ligand>
        <name>FMN</name>
        <dbReference type="ChEBI" id="CHEBI:58210"/>
    </ligand>
</feature>
<dbReference type="InterPro" id="IPR019576">
    <property type="entry name" value="Pyridoxamine_oxidase_dimer_C"/>
</dbReference>
<evidence type="ECO:0000256" key="6">
    <source>
        <dbReference type="PIRSR" id="PIRSR000190-1"/>
    </source>
</evidence>
<feature type="binding site" evidence="5 7">
    <location>
        <position position="106"/>
    </location>
    <ligand>
        <name>FMN</name>
        <dbReference type="ChEBI" id="CHEBI:58210"/>
    </ligand>
</feature>
<comment type="similarity">
    <text evidence="1 5">Belongs to the pyridoxamine 5'-phosphate oxidase family.</text>
</comment>
<dbReference type="Pfam" id="PF01243">
    <property type="entry name" value="PNPOx_N"/>
    <property type="match status" value="1"/>
</dbReference>
<dbReference type="GO" id="GO:0008615">
    <property type="term" value="P:pyridoxine biosynthetic process"/>
    <property type="evidence" value="ECO:0007669"/>
    <property type="project" value="UniProtKB-UniRule"/>
</dbReference>
<dbReference type="AlphaFoldDB" id="A0A1C0ALY3"/>
<accession>A0A1C0ALY3</accession>
<dbReference type="NCBIfam" id="NF004231">
    <property type="entry name" value="PRK05679.1"/>
    <property type="match status" value="1"/>
</dbReference>
<proteinExistence type="inferred from homology"/>
<feature type="binding site" evidence="5 7">
    <location>
        <begin position="62"/>
        <end position="67"/>
    </location>
    <ligand>
        <name>FMN</name>
        <dbReference type="ChEBI" id="CHEBI:58210"/>
    </ligand>
</feature>
<dbReference type="InterPro" id="IPR000659">
    <property type="entry name" value="Pyridox_Oxase"/>
</dbReference>
<keyword evidence="4 5" id="KW-0560">Oxidoreductase</keyword>
<feature type="domain" description="Pyridoxamine 5'-phosphate oxidase N-terminal" evidence="8">
    <location>
        <begin position="35"/>
        <end position="157"/>
    </location>
</feature>
<dbReference type="InterPro" id="IPR011576">
    <property type="entry name" value="Pyridox_Oxase_N"/>
</dbReference>
<feature type="binding site" evidence="5 6">
    <location>
        <position position="67"/>
    </location>
    <ligand>
        <name>substrate</name>
    </ligand>
</feature>
<dbReference type="InterPro" id="IPR019740">
    <property type="entry name" value="Pyridox_Oxase_CS"/>
</dbReference>
<comment type="catalytic activity">
    <reaction evidence="5">
        <text>pyridoxine 5'-phosphate + O2 = pyridoxal 5'-phosphate + H2O2</text>
        <dbReference type="Rhea" id="RHEA:15149"/>
        <dbReference type="ChEBI" id="CHEBI:15379"/>
        <dbReference type="ChEBI" id="CHEBI:16240"/>
        <dbReference type="ChEBI" id="CHEBI:58589"/>
        <dbReference type="ChEBI" id="CHEBI:597326"/>
        <dbReference type="EC" id="1.4.3.5"/>
    </reaction>
</comment>
<evidence type="ECO:0000313" key="10">
    <source>
        <dbReference type="EMBL" id="OCL33888.1"/>
    </source>
</evidence>
<evidence type="ECO:0000313" key="11">
    <source>
        <dbReference type="Proteomes" id="UP000093501"/>
    </source>
</evidence>
<comment type="caution">
    <text evidence="10">The sequence shown here is derived from an EMBL/GenBank/DDBJ whole genome shotgun (WGS) entry which is preliminary data.</text>
</comment>
<dbReference type="InterPro" id="IPR012349">
    <property type="entry name" value="Split_barrel_FMN-bd"/>
</dbReference>
<gene>
    <name evidence="5" type="primary">pdxH</name>
    <name evidence="10" type="ORF">BCR15_04455</name>
</gene>
<reference evidence="11" key="1">
    <citation type="submission" date="2016-07" db="EMBL/GenBank/DDBJ databases">
        <authorList>
            <person name="Florea S."/>
            <person name="Webb J.S."/>
            <person name="Jaromczyk J."/>
            <person name="Schardl C.L."/>
        </authorList>
    </citation>
    <scope>NUCLEOTIDE SEQUENCE [LARGE SCALE GENOMIC DNA]</scope>
    <source>
        <strain evidence="11">IPBSL-7</strain>
    </source>
</reference>
<comment type="function">
    <text evidence="5">Catalyzes the oxidation of either pyridoxine 5'-phosphate (PNP) or pyridoxamine 5'-phosphate (PMP) into pyridoxal 5'-phosphate (PLP).</text>
</comment>
<dbReference type="HAMAP" id="MF_01629">
    <property type="entry name" value="PdxH"/>
    <property type="match status" value="1"/>
</dbReference>
<feature type="binding site" evidence="5 7">
    <location>
        <begin position="141"/>
        <end position="142"/>
    </location>
    <ligand>
        <name>FMN</name>
        <dbReference type="ChEBI" id="CHEBI:58210"/>
    </ligand>
</feature>
<feature type="binding site" evidence="6">
    <location>
        <begin position="9"/>
        <end position="12"/>
    </location>
    <ligand>
        <name>substrate</name>
    </ligand>
</feature>
<keyword evidence="5" id="KW-0664">Pyridoxine biosynthesis</keyword>
<dbReference type="Pfam" id="PF10590">
    <property type="entry name" value="PNP_phzG_C"/>
    <property type="match status" value="1"/>
</dbReference>
<evidence type="ECO:0000256" key="3">
    <source>
        <dbReference type="ARBA" id="ARBA00022643"/>
    </source>
</evidence>
<feature type="binding site" evidence="5 6">
    <location>
        <begin position="193"/>
        <end position="195"/>
    </location>
    <ligand>
        <name>substrate</name>
    </ligand>
</feature>
<dbReference type="Gene3D" id="2.30.110.10">
    <property type="entry name" value="Electron Transport, Fmn-binding Protein, Chain A"/>
    <property type="match status" value="1"/>
</dbReference>
<feature type="domain" description="Pyridoxine 5'-phosphate oxidase dimerisation C-terminal" evidence="9">
    <location>
        <begin position="174"/>
        <end position="214"/>
    </location>
</feature>
<evidence type="ECO:0000256" key="2">
    <source>
        <dbReference type="ARBA" id="ARBA00022630"/>
    </source>
</evidence>
<dbReference type="PIRSF" id="PIRSF000190">
    <property type="entry name" value="Pyd_amn-ph_oxd"/>
    <property type="match status" value="1"/>
</dbReference>
<evidence type="ECO:0000256" key="5">
    <source>
        <dbReference type="HAMAP-Rule" id="MF_01629"/>
    </source>
</evidence>
<feature type="binding site" evidence="5">
    <location>
        <begin position="77"/>
        <end position="78"/>
    </location>
    <ligand>
        <name>FMN</name>
        <dbReference type="ChEBI" id="CHEBI:58210"/>
    </ligand>
</feature>
<comment type="subunit">
    <text evidence="5">Homodimer.</text>
</comment>
<dbReference type="PANTHER" id="PTHR10851">
    <property type="entry name" value="PYRIDOXINE-5-PHOSPHATE OXIDASE"/>
    <property type="match status" value="1"/>
</dbReference>
<dbReference type="GO" id="GO:0010181">
    <property type="term" value="F:FMN binding"/>
    <property type="evidence" value="ECO:0007669"/>
    <property type="project" value="UniProtKB-UniRule"/>
</dbReference>
<comment type="pathway">
    <text evidence="5">Cofactor metabolism; pyridoxal 5'-phosphate salvage; pyridoxal 5'-phosphate from pyridoxine 5'-phosphate: step 1/1.</text>
</comment>
<feature type="binding site" evidence="5 7">
    <location>
        <position position="197"/>
    </location>
    <ligand>
        <name>FMN</name>
        <dbReference type="ChEBI" id="CHEBI:58210"/>
    </ligand>
</feature>
<comment type="cofactor">
    <cofactor evidence="5 7">
        <name>FMN</name>
        <dbReference type="ChEBI" id="CHEBI:58210"/>
    </cofactor>
    <text evidence="5 7">Binds 1 FMN per subunit.</text>
</comment>
<feature type="binding site" evidence="5 6">
    <location>
        <position position="132"/>
    </location>
    <ligand>
        <name>substrate</name>
    </ligand>
</feature>
<sequence>MNTTLRDIRRDYAGEPLPADLTGFDPWAFLDGWLADALAAQEPEPTAMTVSTVGVDGRPRSRVLLLKDAGPAGLTFFSHYDSPKGEELAATPAAAVNLWWPTLMRQVRAVGAVERLTERENEDYFRSRPRASQIGAWASHQSRPLGSREELAAAVEAAARRFADDAEVPCPPSWGGYRVLVDEIEFWQGQASRLNDRVSCRRLADGWHVTRLQP</sequence>
<evidence type="ECO:0000256" key="4">
    <source>
        <dbReference type="ARBA" id="ARBA00023002"/>
    </source>
</evidence>
<dbReference type="PANTHER" id="PTHR10851:SF0">
    <property type="entry name" value="PYRIDOXINE-5'-PHOSPHATE OXIDASE"/>
    <property type="match status" value="1"/>
</dbReference>
<feature type="binding site" evidence="5 6">
    <location>
        <position position="124"/>
    </location>
    <ligand>
        <name>substrate</name>
    </ligand>
</feature>
<dbReference type="EC" id="1.4.3.5" evidence="5"/>
<dbReference type="RefSeq" id="WP_068751646.1">
    <property type="nucleotide sequence ID" value="NZ_LR214441.1"/>
</dbReference>
<name>A0A1C0ALY3_9ACTN</name>
<dbReference type="PROSITE" id="PS01064">
    <property type="entry name" value="PYRIDOX_OXIDASE"/>
    <property type="match status" value="1"/>
</dbReference>
<dbReference type="SUPFAM" id="SSF50475">
    <property type="entry name" value="FMN-binding split barrel"/>
    <property type="match status" value="1"/>
</dbReference>
<comment type="caution">
    <text evidence="5">Lacks conserved residue(s) required for the propagation of feature annotation.</text>
</comment>
<dbReference type="NCBIfam" id="TIGR00558">
    <property type="entry name" value="pdxH"/>
    <property type="match status" value="1"/>
</dbReference>
<feature type="binding site" evidence="5 6">
    <location>
        <position position="128"/>
    </location>
    <ligand>
        <name>substrate</name>
    </ligand>
</feature>
<dbReference type="Proteomes" id="UP000093501">
    <property type="component" value="Unassembled WGS sequence"/>
</dbReference>
<protein>
    <recommendedName>
        <fullName evidence="5">Pyridoxine/pyridoxamine 5'-phosphate oxidase</fullName>
        <ecNumber evidence="5">1.4.3.5</ecNumber>
    </recommendedName>
    <alternativeName>
        <fullName evidence="5">PNP/PMP oxidase</fullName>
        <shortName evidence="5">PNPOx</shortName>
    </alternativeName>
    <alternativeName>
        <fullName evidence="5">Pyridoxal 5'-phosphate synthase</fullName>
    </alternativeName>
</protein>
<organism evidence="10 11">
    <name type="scientific">Tessaracoccus lapidicaptus</name>
    <dbReference type="NCBI Taxonomy" id="1427523"/>
    <lineage>
        <taxon>Bacteria</taxon>
        <taxon>Bacillati</taxon>
        <taxon>Actinomycetota</taxon>
        <taxon>Actinomycetes</taxon>
        <taxon>Propionibacteriales</taxon>
        <taxon>Propionibacteriaceae</taxon>
        <taxon>Tessaracoccus</taxon>
    </lineage>
</organism>